<feature type="compositionally biased region" description="Polar residues" evidence="4">
    <location>
        <begin position="161"/>
        <end position="177"/>
    </location>
</feature>
<proteinExistence type="inferred from homology"/>
<evidence type="ECO:0000256" key="4">
    <source>
        <dbReference type="SAM" id="MobiDB-lite"/>
    </source>
</evidence>
<dbReference type="GO" id="GO:0003743">
    <property type="term" value="F:translation initiation factor activity"/>
    <property type="evidence" value="ECO:0007669"/>
    <property type="project" value="UniProtKB-KW"/>
</dbReference>
<evidence type="ECO:0000313" key="7">
    <source>
        <dbReference type="Proteomes" id="UP000076532"/>
    </source>
</evidence>
<feature type="domain" description="MIF4G" evidence="5">
    <location>
        <begin position="566"/>
        <end position="792"/>
    </location>
</feature>
<evidence type="ECO:0000256" key="3">
    <source>
        <dbReference type="ARBA" id="ARBA00022917"/>
    </source>
</evidence>
<dbReference type="InterPro" id="IPR016024">
    <property type="entry name" value="ARM-type_fold"/>
</dbReference>
<dbReference type="Pfam" id="PF12152">
    <property type="entry name" value="eIF_4G1"/>
    <property type="match status" value="1"/>
</dbReference>
<dbReference type="SUPFAM" id="SSF101489">
    <property type="entry name" value="Eukaryotic initiation factor 4f subunit eIF4g, eIF4e-binding domain"/>
    <property type="match status" value="1"/>
</dbReference>
<keyword evidence="3" id="KW-0648">Protein biosynthesis</keyword>
<keyword evidence="2" id="KW-0396">Initiation factor</keyword>
<dbReference type="GO" id="GO:0003729">
    <property type="term" value="F:mRNA binding"/>
    <property type="evidence" value="ECO:0007669"/>
    <property type="project" value="TreeGrafter"/>
</dbReference>
<evidence type="ECO:0000313" key="6">
    <source>
        <dbReference type="EMBL" id="KZP05152.1"/>
    </source>
</evidence>
<feature type="compositionally biased region" description="Polar residues" evidence="4">
    <location>
        <begin position="1"/>
        <end position="10"/>
    </location>
</feature>
<dbReference type="PANTHER" id="PTHR23253:SF9">
    <property type="entry name" value="EUKARYOTIC TRANSLATION INITIATION FACTOR 4 GAMMA 2"/>
    <property type="match status" value="1"/>
</dbReference>
<feature type="region of interest" description="Disordered" evidence="4">
    <location>
        <begin position="478"/>
        <end position="546"/>
    </location>
</feature>
<protein>
    <recommendedName>
        <fullName evidence="5">MIF4G domain-containing protein</fullName>
    </recommendedName>
</protein>
<evidence type="ECO:0000256" key="1">
    <source>
        <dbReference type="ARBA" id="ARBA00005775"/>
    </source>
</evidence>
<evidence type="ECO:0000259" key="5">
    <source>
        <dbReference type="SMART" id="SM00543"/>
    </source>
</evidence>
<dbReference type="EMBL" id="KV417858">
    <property type="protein sequence ID" value="KZP05152.1"/>
    <property type="molecule type" value="Genomic_DNA"/>
</dbReference>
<feature type="compositionally biased region" description="Basic and acidic residues" evidence="4">
    <location>
        <begin position="277"/>
        <end position="302"/>
    </location>
</feature>
<dbReference type="AlphaFoldDB" id="A0A167VLU7"/>
<sequence>MQQAYYSQQWYMPGTPIPQQQHMPPQFHPHPPPGPKGQPGMPMSPRNPQMPLQPGTPTQSPALTHQPPHSNNGSVSITSLPSMPSTPASQSNSTLPGTNSANRLSTYANTFVPGPPRSSKISIKAADGGEVDLKAVSSKRASPGLPGLPGLPPSSPSASGFNRTPNGHRTGKSQSICTEGGEARKKRVTEEEAKADQDRAVKEAEEKVKKDVEGKVQHEEEARVAASKKAAADETEGIRKDEEERARKDEEKERIRKEAEEAEQVKAENAERVQQAEADKAREEAAAAQKAAEDAERAKEEDVVAAAAAVTAGERRRRNKRKSGLSINTAGPSQEARKPRPGPLDLSYGKTPITPGLPSALATVRIIEDIEKMEYPEGIMSPKLELNVNAKDSKFKYDRDFLLQFMSICKEKPDQLPPLDAIGLEPVDRFSMSRGGSGHHRTTSMQMGPPAPRAGSIGLGIGNFAKPGGSFSMGNFATPSGTGKSSEERFAASNRAASVGGAGAPAPFGRPPPMPAPPAKVVRGEKRTDSNKAPGHQQHGSGYNQQQQMGINGMPLEPVAPLEVAANRWTAGVPGKKVVVIDPDSPEMVDRKSETEKDGWTLIQVIRLVFEKATDEAAWSEMYTRLCRKMVEKISASVQDDGIKNNEGKPIAGGQLFRKYLLNRSAKDAAAAAKAGEDDAIKAANDKNKDAPGDDEPRLYSEEELFKLQMLTERIMHECVKKLLGNVENPEEEEIESLCKLLSTVGALLDTPKARAQMDMYFSRMQELTRSGNVTLRMRFKLQDVVEVRGRKWNTRNSRQIRGQREAARPVVYLEILFHFSLYLYPLVYVWHSDIHPQFYIFHWHTTLSIYLGVDVLPPRSRQRF</sequence>
<dbReference type="GO" id="GO:0016281">
    <property type="term" value="C:eukaryotic translation initiation factor 4F complex"/>
    <property type="evidence" value="ECO:0007669"/>
    <property type="project" value="TreeGrafter"/>
</dbReference>
<dbReference type="InterPro" id="IPR003890">
    <property type="entry name" value="MIF4G-like_typ-3"/>
</dbReference>
<dbReference type="InterPro" id="IPR022745">
    <property type="entry name" value="eIF4G1_eIF4E-bd"/>
</dbReference>
<name>A0A167VLU7_9AGAM</name>
<dbReference type="Pfam" id="PF02854">
    <property type="entry name" value="MIF4G"/>
    <property type="match status" value="1"/>
</dbReference>
<feature type="compositionally biased region" description="Low complexity" evidence="4">
    <location>
        <begin position="535"/>
        <end position="546"/>
    </location>
</feature>
<dbReference type="PANTHER" id="PTHR23253">
    <property type="entry name" value="EUKARYOTIC TRANSLATION INITIATION FACTOR 4 GAMMA"/>
    <property type="match status" value="1"/>
</dbReference>
<keyword evidence="7" id="KW-1185">Reference proteome</keyword>
<dbReference type="SUPFAM" id="SSF48371">
    <property type="entry name" value="ARM repeat"/>
    <property type="match status" value="1"/>
</dbReference>
<evidence type="ECO:0000256" key="2">
    <source>
        <dbReference type="ARBA" id="ARBA00022540"/>
    </source>
</evidence>
<feature type="region of interest" description="Disordered" evidence="4">
    <location>
        <begin position="1"/>
        <end position="351"/>
    </location>
</feature>
<reference evidence="6 7" key="1">
    <citation type="journal article" date="2016" name="Mol. Biol. Evol.">
        <title>Comparative Genomics of Early-Diverging Mushroom-Forming Fungi Provides Insights into the Origins of Lignocellulose Decay Capabilities.</title>
        <authorList>
            <person name="Nagy L.G."/>
            <person name="Riley R."/>
            <person name="Tritt A."/>
            <person name="Adam C."/>
            <person name="Daum C."/>
            <person name="Floudas D."/>
            <person name="Sun H."/>
            <person name="Yadav J.S."/>
            <person name="Pangilinan J."/>
            <person name="Larsson K.H."/>
            <person name="Matsuura K."/>
            <person name="Barry K."/>
            <person name="Labutti K."/>
            <person name="Kuo R."/>
            <person name="Ohm R.A."/>
            <person name="Bhattacharya S.S."/>
            <person name="Shirouzu T."/>
            <person name="Yoshinaga Y."/>
            <person name="Martin F.M."/>
            <person name="Grigoriev I.V."/>
            <person name="Hibbett D.S."/>
        </authorList>
    </citation>
    <scope>NUCLEOTIDE SEQUENCE [LARGE SCALE GENOMIC DNA]</scope>
    <source>
        <strain evidence="6 7">CBS 109695</strain>
    </source>
</reference>
<comment type="similarity">
    <text evidence="1">Belongs to the eukaryotic initiation factor 4G family.</text>
</comment>
<feature type="compositionally biased region" description="Polar residues" evidence="4">
    <location>
        <begin position="55"/>
        <end position="109"/>
    </location>
</feature>
<dbReference type="STRING" id="436010.A0A167VLU7"/>
<feature type="compositionally biased region" description="Pro residues" evidence="4">
    <location>
        <begin position="508"/>
        <end position="518"/>
    </location>
</feature>
<dbReference type="Proteomes" id="UP000076532">
    <property type="component" value="Unassembled WGS sequence"/>
</dbReference>
<dbReference type="Gene3D" id="1.25.40.180">
    <property type="match status" value="1"/>
</dbReference>
<accession>A0A167VLU7</accession>
<dbReference type="SMART" id="SM00543">
    <property type="entry name" value="MIF4G"/>
    <property type="match status" value="1"/>
</dbReference>
<feature type="compositionally biased region" description="Pro residues" evidence="4">
    <location>
        <begin position="26"/>
        <end position="36"/>
    </location>
</feature>
<dbReference type="Gene3D" id="1.20.970.30">
    <property type="entry name" value="eIF4G, eIF4E-binding domain"/>
    <property type="match status" value="1"/>
</dbReference>
<dbReference type="InterPro" id="IPR036211">
    <property type="entry name" value="eIF4G_eIF4E-bd_sf"/>
</dbReference>
<feature type="compositionally biased region" description="Low complexity" evidence="4">
    <location>
        <begin position="496"/>
        <end position="507"/>
    </location>
</feature>
<organism evidence="6 7">
    <name type="scientific">Athelia psychrophila</name>
    <dbReference type="NCBI Taxonomy" id="1759441"/>
    <lineage>
        <taxon>Eukaryota</taxon>
        <taxon>Fungi</taxon>
        <taxon>Dikarya</taxon>
        <taxon>Basidiomycota</taxon>
        <taxon>Agaricomycotina</taxon>
        <taxon>Agaricomycetes</taxon>
        <taxon>Agaricomycetidae</taxon>
        <taxon>Atheliales</taxon>
        <taxon>Atheliaceae</taxon>
        <taxon>Athelia</taxon>
    </lineage>
</organism>
<dbReference type="OrthoDB" id="514777at2759"/>
<gene>
    <name evidence="6" type="ORF">FIBSPDRAFT_903722</name>
</gene>
<feature type="compositionally biased region" description="Basic and acidic residues" evidence="4">
    <location>
        <begin position="230"/>
        <end position="271"/>
    </location>
</feature>
<feature type="compositionally biased region" description="Basic and acidic residues" evidence="4">
    <location>
        <begin position="188"/>
        <end position="223"/>
    </location>
</feature>